<gene>
    <name evidence="1" type="ORF">DdX_19081</name>
</gene>
<dbReference type="AlphaFoldDB" id="A0AAD4MNA4"/>
<dbReference type="EMBL" id="JAKKPZ010000332">
    <property type="protein sequence ID" value="KAI1696345.1"/>
    <property type="molecule type" value="Genomic_DNA"/>
</dbReference>
<keyword evidence="2" id="KW-1185">Reference proteome</keyword>
<evidence type="ECO:0000313" key="2">
    <source>
        <dbReference type="Proteomes" id="UP001201812"/>
    </source>
</evidence>
<accession>A0AAD4MNA4</accession>
<dbReference type="SUPFAM" id="SSF50630">
    <property type="entry name" value="Acid proteases"/>
    <property type="match status" value="1"/>
</dbReference>
<name>A0AAD4MNA4_9BILA</name>
<dbReference type="InterPro" id="IPR021109">
    <property type="entry name" value="Peptidase_aspartic_dom_sf"/>
</dbReference>
<dbReference type="Gene3D" id="2.40.70.10">
    <property type="entry name" value="Acid Proteases"/>
    <property type="match status" value="1"/>
</dbReference>
<sequence length="272" mass="30522">MGETTIPELDSVMKCSDKIVMTPLGGIQNEMTFGVADNFTFPEGTVFDGTVDGFVGLSNDDVVCDTYLPPVFKQIEASLHRPMFSLYTNRDFALNGTVTLFDTAVPIVDVEGTDVITIGDDSSLMRIPKIVWMIGDMFLEMINPFQIPGIKKLSYKTETPIPKQSVISLNTSLVFVDISLCIFTSNEAVRDIFVEASGVYFNSTLNLYEAECQRAYSKDDAVWLRIGENGTEMELGLWWRDYIRTEYIPEPSLGSDGEIMRCFLDVYLLPRE</sequence>
<reference evidence="1" key="1">
    <citation type="submission" date="2022-01" db="EMBL/GenBank/DDBJ databases">
        <title>Genome Sequence Resource for Two Populations of Ditylenchus destructor, the Migratory Endoparasitic Phytonematode.</title>
        <authorList>
            <person name="Zhang H."/>
            <person name="Lin R."/>
            <person name="Xie B."/>
        </authorList>
    </citation>
    <scope>NUCLEOTIDE SEQUENCE</scope>
    <source>
        <strain evidence="1">BazhouSP</strain>
    </source>
</reference>
<comment type="caution">
    <text evidence="1">The sequence shown here is derived from an EMBL/GenBank/DDBJ whole genome shotgun (WGS) entry which is preliminary data.</text>
</comment>
<dbReference type="Proteomes" id="UP001201812">
    <property type="component" value="Unassembled WGS sequence"/>
</dbReference>
<evidence type="ECO:0000313" key="1">
    <source>
        <dbReference type="EMBL" id="KAI1696345.1"/>
    </source>
</evidence>
<protein>
    <submittedName>
        <fullName evidence="1">Uncharacterized protein</fullName>
    </submittedName>
</protein>
<organism evidence="1 2">
    <name type="scientific">Ditylenchus destructor</name>
    <dbReference type="NCBI Taxonomy" id="166010"/>
    <lineage>
        <taxon>Eukaryota</taxon>
        <taxon>Metazoa</taxon>
        <taxon>Ecdysozoa</taxon>
        <taxon>Nematoda</taxon>
        <taxon>Chromadorea</taxon>
        <taxon>Rhabditida</taxon>
        <taxon>Tylenchina</taxon>
        <taxon>Tylenchomorpha</taxon>
        <taxon>Sphaerularioidea</taxon>
        <taxon>Anguinidae</taxon>
        <taxon>Anguininae</taxon>
        <taxon>Ditylenchus</taxon>
    </lineage>
</organism>
<proteinExistence type="predicted"/>